<dbReference type="EMBL" id="CP029426">
    <property type="protein sequence ID" value="AWM00222.1"/>
    <property type="molecule type" value="Genomic_DNA"/>
</dbReference>
<dbReference type="GO" id="GO:0003700">
    <property type="term" value="F:DNA-binding transcription factor activity"/>
    <property type="evidence" value="ECO:0007669"/>
    <property type="project" value="InterPro"/>
</dbReference>
<dbReference type="SUPFAM" id="SSF53850">
    <property type="entry name" value="Periplasmic binding protein-like II"/>
    <property type="match status" value="1"/>
</dbReference>
<dbReference type="FunFam" id="1.10.10.10:FF:000001">
    <property type="entry name" value="LysR family transcriptional regulator"/>
    <property type="match status" value="1"/>
</dbReference>
<dbReference type="KEGG" id="brq:CIT40_09390"/>
<protein>
    <submittedName>
        <fullName evidence="7">LysR family transcriptional regulator</fullName>
    </submittedName>
</protein>
<dbReference type="InterPro" id="IPR058163">
    <property type="entry name" value="LysR-type_TF_proteobact-type"/>
</dbReference>
<dbReference type="InterPro" id="IPR036388">
    <property type="entry name" value="WH-like_DNA-bd_sf"/>
</dbReference>
<comment type="similarity">
    <text evidence="2">Belongs to the LysR transcriptional regulatory family.</text>
</comment>
<dbReference type="Gene3D" id="3.40.190.290">
    <property type="match status" value="1"/>
</dbReference>
<name>A0A2U8PR59_9BRAD</name>
<accession>A0A2U8PR59</accession>
<dbReference type="PROSITE" id="PS50931">
    <property type="entry name" value="HTH_LYSR"/>
    <property type="match status" value="1"/>
</dbReference>
<feature type="domain" description="HTH lysR-type" evidence="6">
    <location>
        <begin position="1"/>
        <end position="59"/>
    </location>
</feature>
<organism evidence="7 8">
    <name type="scientific">Bradyrhizobium amphicarpaeae</name>
    <dbReference type="NCBI Taxonomy" id="1404768"/>
    <lineage>
        <taxon>Bacteria</taxon>
        <taxon>Pseudomonadati</taxon>
        <taxon>Pseudomonadota</taxon>
        <taxon>Alphaproteobacteria</taxon>
        <taxon>Hyphomicrobiales</taxon>
        <taxon>Nitrobacteraceae</taxon>
        <taxon>Bradyrhizobium</taxon>
    </lineage>
</organism>
<dbReference type="PRINTS" id="PR00039">
    <property type="entry name" value="HTHLYSR"/>
</dbReference>
<reference evidence="7 8" key="2">
    <citation type="journal article" date="2019" name="Int. J. Syst. Evol. Microbiol.">
        <title>Description and complete genome sequence of Bradyrhizobium amphicarpaeae sp. nov., harbouring photosystem and nitrogen-fixation genes.</title>
        <authorList>
            <person name="Bromfield E.S.P."/>
            <person name="Cloutier S."/>
            <person name="Nguyen H.D.T."/>
        </authorList>
    </citation>
    <scope>NUCLEOTIDE SEQUENCE [LARGE SCALE GENOMIC DNA]</scope>
    <source>
        <strain evidence="7 8">39S1MB</strain>
    </source>
</reference>
<dbReference type="InterPro" id="IPR036390">
    <property type="entry name" value="WH_DNA-bd_sf"/>
</dbReference>
<dbReference type="InterPro" id="IPR005119">
    <property type="entry name" value="LysR_subst-bd"/>
</dbReference>
<dbReference type="AlphaFoldDB" id="A0A2U8PR59"/>
<evidence type="ECO:0000256" key="2">
    <source>
        <dbReference type="ARBA" id="ARBA00009437"/>
    </source>
</evidence>
<dbReference type="PANTHER" id="PTHR30537:SF80">
    <property type="entry name" value="TRANSCRIPTIONAL REGULATOR"/>
    <property type="match status" value="1"/>
</dbReference>
<dbReference type="Gene3D" id="1.10.10.10">
    <property type="entry name" value="Winged helix-like DNA-binding domain superfamily/Winged helix DNA-binding domain"/>
    <property type="match status" value="1"/>
</dbReference>
<keyword evidence="5" id="KW-0804">Transcription</keyword>
<evidence type="ECO:0000256" key="4">
    <source>
        <dbReference type="ARBA" id="ARBA00023125"/>
    </source>
</evidence>
<dbReference type="Proteomes" id="UP000215884">
    <property type="component" value="Chromosome"/>
</dbReference>
<evidence type="ECO:0000313" key="7">
    <source>
        <dbReference type="EMBL" id="AWM00222.1"/>
    </source>
</evidence>
<evidence type="ECO:0000256" key="3">
    <source>
        <dbReference type="ARBA" id="ARBA00023015"/>
    </source>
</evidence>
<evidence type="ECO:0000256" key="5">
    <source>
        <dbReference type="ARBA" id="ARBA00023163"/>
    </source>
</evidence>
<evidence type="ECO:0000256" key="1">
    <source>
        <dbReference type="ARBA" id="ARBA00003502"/>
    </source>
</evidence>
<dbReference type="OrthoDB" id="9786526at2"/>
<comment type="function">
    <text evidence="1">NodD regulates the expression of the nodABCFE genes which encode other nodulation proteins. NodD is also a negative regulator of its own expression. Binds flavonoids as inducers.</text>
</comment>
<proteinExistence type="inferred from homology"/>
<gene>
    <name evidence="7" type="ORF">CIT40_09390</name>
</gene>
<reference evidence="7 8" key="1">
    <citation type="journal article" date="2017" name="Syst. Appl. Microbiol.">
        <title>Soybeans inoculated with root zone soils of Canadian native legumes harbour diverse and novel Bradyrhizobium spp. that possess agricultural potential.</title>
        <authorList>
            <person name="Bromfield E.S.P."/>
            <person name="Cloutier S."/>
            <person name="Tambong J.T."/>
            <person name="Tran Thi T.V."/>
        </authorList>
    </citation>
    <scope>NUCLEOTIDE SEQUENCE [LARGE SCALE GENOMIC DNA]</scope>
    <source>
        <strain evidence="7 8">39S1MB</strain>
    </source>
</reference>
<dbReference type="Pfam" id="PF03466">
    <property type="entry name" value="LysR_substrate"/>
    <property type="match status" value="1"/>
</dbReference>
<evidence type="ECO:0000313" key="8">
    <source>
        <dbReference type="Proteomes" id="UP000215884"/>
    </source>
</evidence>
<dbReference type="GO" id="GO:0003677">
    <property type="term" value="F:DNA binding"/>
    <property type="evidence" value="ECO:0007669"/>
    <property type="project" value="UniProtKB-KW"/>
</dbReference>
<dbReference type="PANTHER" id="PTHR30537">
    <property type="entry name" value="HTH-TYPE TRANSCRIPTIONAL REGULATOR"/>
    <property type="match status" value="1"/>
</dbReference>
<dbReference type="FunFam" id="3.40.190.290:FF:000001">
    <property type="entry name" value="Transcriptional regulator, LysR family"/>
    <property type="match status" value="1"/>
</dbReference>
<evidence type="ECO:0000259" key="6">
    <source>
        <dbReference type="PROSITE" id="PS50931"/>
    </source>
</evidence>
<keyword evidence="4" id="KW-0238">DNA-binding</keyword>
<sequence length="306" mass="33615">MDLLGPMKTFVRVVEAGSFTAVATEQNSTQPTISRQIAALEEHLGSRLLTRTTRALTLTDDGRAFYEHALRALEAVGEAENAVGRRRVKPTGTLRLAVPVVLGRRHIVPRLAGFLARYPDLSIDVTMSDSFVDLVEQGIDLALRVGEIADQSLVARKIGMVRRLTVASPAYLKAHGTPRAPTDLARHQCIVYTRLATGNRWHFESKDGPLVVAVSGRYRVDNSEAVREGVLAGLGIAVIPAFAFSNEVEHKKVQVLLRSYEPKPLPLNAVYPSRRFVPLKVRAMIDFLASELEIDPVLSRYGTSAD</sequence>
<keyword evidence="3" id="KW-0805">Transcription regulation</keyword>
<keyword evidence="8" id="KW-1185">Reference proteome</keyword>
<dbReference type="CDD" id="cd08422">
    <property type="entry name" value="PBP2_CrgA_like"/>
    <property type="match status" value="1"/>
</dbReference>
<dbReference type="SUPFAM" id="SSF46785">
    <property type="entry name" value="Winged helix' DNA-binding domain"/>
    <property type="match status" value="1"/>
</dbReference>
<dbReference type="Pfam" id="PF00126">
    <property type="entry name" value="HTH_1"/>
    <property type="match status" value="1"/>
</dbReference>
<dbReference type="InterPro" id="IPR000847">
    <property type="entry name" value="LysR_HTH_N"/>
</dbReference>